<dbReference type="EMBL" id="VLTM01000199">
    <property type="protein sequence ID" value="KAA0146142.1"/>
    <property type="molecule type" value="Genomic_DNA"/>
</dbReference>
<name>A0A5A8BZB2_CAFRO</name>
<gene>
    <name evidence="1" type="ORF">FNF31_07853</name>
</gene>
<reference evidence="1 2" key="1">
    <citation type="submission" date="2019-07" db="EMBL/GenBank/DDBJ databases">
        <title>Genomes of Cafeteria roenbergensis.</title>
        <authorList>
            <person name="Fischer M.G."/>
            <person name="Hackl T."/>
            <person name="Roman M."/>
        </authorList>
    </citation>
    <scope>NUCLEOTIDE SEQUENCE [LARGE SCALE GENOMIC DNA]</scope>
    <source>
        <strain evidence="1 2">Cflag</strain>
    </source>
</reference>
<dbReference type="Proteomes" id="UP000325113">
    <property type="component" value="Unassembled WGS sequence"/>
</dbReference>
<evidence type="ECO:0000313" key="2">
    <source>
        <dbReference type="Proteomes" id="UP000325113"/>
    </source>
</evidence>
<comment type="caution">
    <text evidence="1">The sequence shown here is derived from an EMBL/GenBank/DDBJ whole genome shotgun (WGS) entry which is preliminary data.</text>
</comment>
<evidence type="ECO:0000313" key="1">
    <source>
        <dbReference type="EMBL" id="KAA0146142.1"/>
    </source>
</evidence>
<proteinExistence type="predicted"/>
<dbReference type="AlphaFoldDB" id="A0A5A8BZB2"/>
<organism evidence="1 2">
    <name type="scientific">Cafeteria roenbergensis</name>
    <name type="common">Marine flagellate</name>
    <dbReference type="NCBI Taxonomy" id="33653"/>
    <lineage>
        <taxon>Eukaryota</taxon>
        <taxon>Sar</taxon>
        <taxon>Stramenopiles</taxon>
        <taxon>Bigyra</taxon>
        <taxon>Opalozoa</taxon>
        <taxon>Bicosoecida</taxon>
        <taxon>Cafeteriaceae</taxon>
        <taxon>Cafeteria</taxon>
    </lineage>
</organism>
<protein>
    <submittedName>
        <fullName evidence="1">Uncharacterized protein</fullName>
    </submittedName>
</protein>
<sequence length="136" mass="14391">MPKSTLLGSMEVDLAKEPMLAATHQQLADALDEAKSYSTSLPLECAKAVSSFNAKRGRAKARGTKHGEVLRILAAELALVMLKRVESASDRVTQLLDALKDVADGKAGSAAVNAYVAKFLIRALCITTPANVIVIV</sequence>
<accession>A0A5A8BZB2</accession>